<evidence type="ECO:0000313" key="2">
    <source>
        <dbReference type="Proteomes" id="UP001317870"/>
    </source>
</evidence>
<accession>A0ABM8CRZ2</accession>
<organism evidence="1 2">
    <name type="scientific">Nocardia sputorum</name>
    <dbReference type="NCBI Taxonomy" id="2984338"/>
    <lineage>
        <taxon>Bacteria</taxon>
        <taxon>Bacillati</taxon>
        <taxon>Actinomycetota</taxon>
        <taxon>Actinomycetes</taxon>
        <taxon>Mycobacteriales</taxon>
        <taxon>Nocardiaceae</taxon>
        <taxon>Nocardia</taxon>
    </lineage>
</organism>
<gene>
    <name evidence="1" type="ORF">IFM12276_07520</name>
</gene>
<dbReference type="Proteomes" id="UP001317870">
    <property type="component" value="Chromosome"/>
</dbReference>
<evidence type="ECO:0000313" key="1">
    <source>
        <dbReference type="EMBL" id="BDT97723.1"/>
    </source>
</evidence>
<protein>
    <submittedName>
        <fullName evidence="1">Uncharacterized protein</fullName>
    </submittedName>
</protein>
<dbReference type="EMBL" id="AP026978">
    <property type="protein sequence ID" value="BDT97723.1"/>
    <property type="molecule type" value="Genomic_DNA"/>
</dbReference>
<sequence>MRRCRRTIACSARSARFPGSSGPAEIFRVIGTACVGGAIAVTAIEAPAVNSTRRLIPLFRRSIRSDSLY</sequence>
<name>A0ABM8CRZ2_9NOCA</name>
<reference evidence="1 2" key="1">
    <citation type="submission" date="2022-11" db="EMBL/GenBank/DDBJ databases">
        <title>Genome Sequencing of Nocardia sp. ON39_IFM12276 and assembly.</title>
        <authorList>
            <person name="Shimojima M."/>
            <person name="Toyokawa M."/>
            <person name="Uesaka K."/>
        </authorList>
    </citation>
    <scope>NUCLEOTIDE SEQUENCE [LARGE SCALE GENOMIC DNA]</scope>
    <source>
        <strain evidence="1 2">IFM 12276</strain>
    </source>
</reference>
<keyword evidence="2" id="KW-1185">Reference proteome</keyword>
<proteinExistence type="predicted"/>